<sequence length="224" mass="25364">MLDTISSMVRNVTVIVLIAGFLEMLLPSGEIKKFVKSVLGLFILVTILNPLISLWDQNKSAEVFAWQDPIEGNRSLDTILGQSQEISQEMKEKAMVMYQDNTAKQMETVVKLIKGVSWVEATVKVAGENNNDPQGEIKHVNLIIGLKEKGVPPGEEREGIQQVEEIKVSISQEENHDQGITQDQNQDQNLEGAIRETIKNYFSLKDEQIQIQMMSEDERREDHE</sequence>
<evidence type="ECO:0000313" key="2">
    <source>
        <dbReference type="EMBL" id="MCR6545960.1"/>
    </source>
</evidence>
<name>A0ABT1Y514_9FIRM</name>
<keyword evidence="1" id="KW-0812">Transmembrane</keyword>
<comment type="caution">
    <text evidence="2">The sequence shown here is derived from an EMBL/GenBank/DDBJ whole genome shotgun (WGS) entry which is preliminary data.</text>
</comment>
<protein>
    <submittedName>
        <fullName evidence="2">Stage III sporulation protein AF</fullName>
    </submittedName>
</protein>
<keyword evidence="3" id="KW-1185">Reference proteome</keyword>
<evidence type="ECO:0000256" key="1">
    <source>
        <dbReference type="SAM" id="Phobius"/>
    </source>
</evidence>
<keyword evidence="1" id="KW-1133">Transmembrane helix</keyword>
<dbReference type="InterPro" id="IPR014245">
    <property type="entry name" value="Spore_III_AF"/>
</dbReference>
<accession>A0ABT1Y514</accession>
<evidence type="ECO:0000313" key="3">
    <source>
        <dbReference type="Proteomes" id="UP001524944"/>
    </source>
</evidence>
<proteinExistence type="predicted"/>
<dbReference type="Pfam" id="PF09581">
    <property type="entry name" value="Spore_III_AF"/>
    <property type="match status" value="1"/>
</dbReference>
<keyword evidence="1" id="KW-0472">Membrane</keyword>
<dbReference type="NCBIfam" id="TIGR02896">
    <property type="entry name" value="spore_III_AF"/>
    <property type="match status" value="1"/>
</dbReference>
<dbReference type="Proteomes" id="UP001524944">
    <property type="component" value="Unassembled WGS sequence"/>
</dbReference>
<gene>
    <name evidence="2" type="primary">spoIIIAF</name>
    <name evidence="2" type="ORF">NVS47_10620</name>
</gene>
<organism evidence="2 3">
    <name type="scientific">Dehalobacterium formicoaceticum</name>
    <dbReference type="NCBI Taxonomy" id="51515"/>
    <lineage>
        <taxon>Bacteria</taxon>
        <taxon>Bacillati</taxon>
        <taxon>Bacillota</taxon>
        <taxon>Clostridia</taxon>
        <taxon>Eubacteriales</taxon>
        <taxon>Peptococcaceae</taxon>
        <taxon>Dehalobacterium</taxon>
    </lineage>
</organism>
<dbReference type="RefSeq" id="WP_257913368.1">
    <property type="nucleotide sequence ID" value="NZ_JANPWE010000004.1"/>
</dbReference>
<dbReference type="EMBL" id="JANPWE010000004">
    <property type="protein sequence ID" value="MCR6545960.1"/>
    <property type="molecule type" value="Genomic_DNA"/>
</dbReference>
<feature type="transmembrane region" description="Helical" evidence="1">
    <location>
        <begin position="6"/>
        <end position="26"/>
    </location>
</feature>
<reference evidence="2 3" key="1">
    <citation type="submission" date="2022-08" db="EMBL/GenBank/DDBJ databases">
        <title>Proteogenomics of the novel Dehalobacterium formicoaceticum strain EZ94 highlights a key role of methyltransferases during anaerobic dichloromethane degradation.</title>
        <authorList>
            <person name="Wasmund K."/>
        </authorList>
    </citation>
    <scope>NUCLEOTIDE SEQUENCE [LARGE SCALE GENOMIC DNA]</scope>
    <source>
        <strain evidence="2 3">EZ94</strain>
    </source>
</reference>
<feature type="transmembrane region" description="Helical" evidence="1">
    <location>
        <begin position="38"/>
        <end position="55"/>
    </location>
</feature>